<dbReference type="Pfam" id="PF00571">
    <property type="entry name" value="CBS"/>
    <property type="match status" value="1"/>
</dbReference>
<dbReference type="OrthoDB" id="1523762at2"/>
<dbReference type="Gene3D" id="3.10.580.10">
    <property type="entry name" value="CBS-domain"/>
    <property type="match status" value="1"/>
</dbReference>
<gene>
    <name evidence="3" type="ORF">SAMN04488096_105308</name>
</gene>
<dbReference type="Proteomes" id="UP000184225">
    <property type="component" value="Unassembled WGS sequence"/>
</dbReference>
<dbReference type="PROSITE" id="PS51371">
    <property type="entry name" value="CBS"/>
    <property type="match status" value="1"/>
</dbReference>
<evidence type="ECO:0000313" key="4">
    <source>
        <dbReference type="Proteomes" id="UP000184225"/>
    </source>
</evidence>
<keyword evidence="4" id="KW-1185">Reference proteome</keyword>
<proteinExistence type="predicted"/>
<evidence type="ECO:0000256" key="1">
    <source>
        <dbReference type="PROSITE-ProRule" id="PRU00703"/>
    </source>
</evidence>
<evidence type="ECO:0000259" key="2">
    <source>
        <dbReference type="PROSITE" id="PS51371"/>
    </source>
</evidence>
<accession>A0A1M6EX76</accession>
<dbReference type="STRING" id="579105.SAMN04488096_105308"/>
<dbReference type="InterPro" id="IPR046342">
    <property type="entry name" value="CBS_dom_sf"/>
</dbReference>
<organism evidence="3 4">
    <name type="scientific">Mesonia phycicola</name>
    <dbReference type="NCBI Taxonomy" id="579105"/>
    <lineage>
        <taxon>Bacteria</taxon>
        <taxon>Pseudomonadati</taxon>
        <taxon>Bacteroidota</taxon>
        <taxon>Flavobacteriia</taxon>
        <taxon>Flavobacteriales</taxon>
        <taxon>Flavobacteriaceae</taxon>
        <taxon>Mesonia</taxon>
    </lineage>
</organism>
<dbReference type="RefSeq" id="WP_073150880.1">
    <property type="nucleotide sequence ID" value="NZ_FQYY01000005.1"/>
</dbReference>
<name>A0A1M6EX76_9FLAO</name>
<dbReference type="SUPFAM" id="SSF54631">
    <property type="entry name" value="CBS-domain pair"/>
    <property type="match status" value="1"/>
</dbReference>
<dbReference type="InterPro" id="IPR000644">
    <property type="entry name" value="CBS_dom"/>
</dbReference>
<dbReference type="EMBL" id="FQYY01000005">
    <property type="protein sequence ID" value="SHI89999.1"/>
    <property type="molecule type" value="Genomic_DNA"/>
</dbReference>
<evidence type="ECO:0000313" key="3">
    <source>
        <dbReference type="EMBL" id="SHI89999.1"/>
    </source>
</evidence>
<protein>
    <submittedName>
        <fullName evidence="3">CBS domain-containing protein</fullName>
    </submittedName>
</protein>
<reference evidence="3 4" key="1">
    <citation type="submission" date="2016-11" db="EMBL/GenBank/DDBJ databases">
        <authorList>
            <person name="Jaros S."/>
            <person name="Januszkiewicz K."/>
            <person name="Wedrychowicz H."/>
        </authorList>
    </citation>
    <scope>NUCLEOTIDE SEQUENCE [LARGE SCALE GENOMIC DNA]</scope>
    <source>
        <strain evidence="3 4">DSM 21425</strain>
    </source>
</reference>
<keyword evidence="1" id="KW-0129">CBS domain</keyword>
<dbReference type="AlphaFoldDB" id="A0A1M6EX76"/>
<sequence length="219" mass="25422">MNISHYIINDISIQPIDQKIKEFKKLFNNLTYNYIPIEKDGIFTGCIAENDVRCYDNDKDLKEFEYSLETFFVRENDNWLDVLEAFTKNNTNLMPVLSNKDNKYLGYLEIGDILSFFSETPFMDSPGAIIVVEKGMKDYSFSEICQIVESNEGKVLGTFVSNLTNDVAQITVKVGLLGLNEIIQTFRRYSYKVMSAHQEDVFLKNLKERSDYLDKYLNI</sequence>
<feature type="domain" description="CBS" evidence="2">
    <location>
        <begin position="66"/>
        <end position="125"/>
    </location>
</feature>